<name>A0A8H4IKQ6_9PEZI</name>
<feature type="compositionally biased region" description="Low complexity" evidence="9">
    <location>
        <begin position="175"/>
        <end position="201"/>
    </location>
</feature>
<dbReference type="EMBL" id="WWBZ02000073">
    <property type="protein sequence ID" value="KAF4302609.1"/>
    <property type="molecule type" value="Genomic_DNA"/>
</dbReference>
<comment type="similarity">
    <text evidence="3">Belongs to the WHI5/NRM1 family.</text>
</comment>
<feature type="compositionally biased region" description="Polar residues" evidence="9">
    <location>
        <begin position="156"/>
        <end position="165"/>
    </location>
</feature>
<evidence type="ECO:0000313" key="10">
    <source>
        <dbReference type="EMBL" id="KAF4302609.1"/>
    </source>
</evidence>
<keyword evidence="7" id="KW-0804">Transcription</keyword>
<keyword evidence="11" id="KW-1185">Reference proteome</keyword>
<dbReference type="GO" id="GO:0000082">
    <property type="term" value="P:G1/S transition of mitotic cell cycle"/>
    <property type="evidence" value="ECO:0007669"/>
    <property type="project" value="InterPro"/>
</dbReference>
<dbReference type="GO" id="GO:0003712">
    <property type="term" value="F:transcription coregulator activity"/>
    <property type="evidence" value="ECO:0007669"/>
    <property type="project" value="TreeGrafter"/>
</dbReference>
<keyword evidence="5" id="KW-0678">Repressor</keyword>
<feature type="compositionally biased region" description="Low complexity" evidence="9">
    <location>
        <begin position="312"/>
        <end position="331"/>
    </location>
</feature>
<comment type="caution">
    <text evidence="10">The sequence shown here is derived from an EMBL/GenBank/DDBJ whole genome shotgun (WGS) entry which is preliminary data.</text>
</comment>
<evidence type="ECO:0000256" key="1">
    <source>
        <dbReference type="ARBA" id="ARBA00004123"/>
    </source>
</evidence>
<evidence type="ECO:0000256" key="3">
    <source>
        <dbReference type="ARBA" id="ARBA00006922"/>
    </source>
</evidence>
<proteinExistence type="inferred from homology"/>
<dbReference type="GO" id="GO:0005737">
    <property type="term" value="C:cytoplasm"/>
    <property type="evidence" value="ECO:0007669"/>
    <property type="project" value="UniProtKB-SubCell"/>
</dbReference>
<dbReference type="GO" id="GO:0033309">
    <property type="term" value="C:SBF transcription complex"/>
    <property type="evidence" value="ECO:0007669"/>
    <property type="project" value="TreeGrafter"/>
</dbReference>
<feature type="compositionally biased region" description="Basic and acidic residues" evidence="9">
    <location>
        <begin position="439"/>
        <end position="455"/>
    </location>
</feature>
<evidence type="ECO:0000256" key="2">
    <source>
        <dbReference type="ARBA" id="ARBA00004496"/>
    </source>
</evidence>
<dbReference type="AlphaFoldDB" id="A0A8H4IKQ6"/>
<sequence>MEALTSIAHDAAISPRPDSAAAVPGLAHTARAHPAAIMSHHGADRHTTTTTTTATSDVLPASQESNISASSSASYAPPLLSSQSNVSTESVVDTELTSPATSNVSSQCPPSSQSAAAPANQEDNRPPRAVTPQPATTTSEEVQNASTASPMAVDTPTISYGTKRTASGAVKLPTSNSSSRSSVLLSSEHSRNTSTSSNPSRIGQLSADLKTRLSYAMMKVQNGWEQKSIDELETAASSQRTSPATRTPTSVKFRNATDSPHAYDRRRRPSALSDPSDRYLGTPGSHGSPPGIRTFGPTSSGDLDAADEDGRPSTASTYSSTASSAPTLAPALDINISPKRHRRSTSGRPPPMLGSQTKVKISNPFTDVGAPSTPTPGKPQRPVGILRMPSQQAEMDAVDSLLFMSSPNNSAHLAHTSASANSTAHPSPLRTEFSVAKRVAFDDRSSSNSETERETSNSSKLARVVQAASSEIRERVAALGERAASADSG</sequence>
<feature type="region of interest" description="Disordered" evidence="9">
    <location>
        <begin position="408"/>
        <end position="467"/>
    </location>
</feature>
<feature type="region of interest" description="Disordered" evidence="9">
    <location>
        <begin position="233"/>
        <end position="383"/>
    </location>
</feature>
<feature type="region of interest" description="Disordered" evidence="9">
    <location>
        <begin position="1"/>
        <end position="204"/>
    </location>
</feature>
<dbReference type="PANTHER" id="PTHR28246:SF1">
    <property type="entry name" value="G1-SPECIFIC TRANSCRIPTIONAL REPRESSOR WHI5-RELATED"/>
    <property type="match status" value="1"/>
</dbReference>
<evidence type="ECO:0000313" key="11">
    <source>
        <dbReference type="Proteomes" id="UP000572817"/>
    </source>
</evidence>
<evidence type="ECO:0000256" key="5">
    <source>
        <dbReference type="ARBA" id="ARBA00022491"/>
    </source>
</evidence>
<comment type="subcellular location">
    <subcellularLocation>
        <location evidence="2">Cytoplasm</location>
    </subcellularLocation>
    <subcellularLocation>
        <location evidence="1">Nucleus</location>
    </subcellularLocation>
</comment>
<dbReference type="Pfam" id="PF08528">
    <property type="entry name" value="Whi5"/>
    <property type="match status" value="1"/>
</dbReference>
<dbReference type="Proteomes" id="UP000572817">
    <property type="component" value="Unassembled WGS sequence"/>
</dbReference>
<dbReference type="PANTHER" id="PTHR28246">
    <property type="entry name" value="G1-SPECIFIC TRANSCRIPTIONAL REPRESSOR WHI5-RELATED"/>
    <property type="match status" value="1"/>
</dbReference>
<feature type="compositionally biased region" description="Polar residues" evidence="9">
    <location>
        <begin position="354"/>
        <end position="365"/>
    </location>
</feature>
<feature type="compositionally biased region" description="Polar residues" evidence="9">
    <location>
        <begin position="133"/>
        <end position="149"/>
    </location>
</feature>
<dbReference type="InterPro" id="IPR013734">
    <property type="entry name" value="TF_Nrm1/Whi5"/>
</dbReference>
<keyword evidence="8" id="KW-0539">Nucleus</keyword>
<organism evidence="10 11">
    <name type="scientific">Botryosphaeria dothidea</name>
    <dbReference type="NCBI Taxonomy" id="55169"/>
    <lineage>
        <taxon>Eukaryota</taxon>
        <taxon>Fungi</taxon>
        <taxon>Dikarya</taxon>
        <taxon>Ascomycota</taxon>
        <taxon>Pezizomycotina</taxon>
        <taxon>Dothideomycetes</taxon>
        <taxon>Dothideomycetes incertae sedis</taxon>
        <taxon>Botryosphaeriales</taxon>
        <taxon>Botryosphaeriaceae</taxon>
        <taxon>Botryosphaeria</taxon>
    </lineage>
</organism>
<keyword evidence="4" id="KW-0963">Cytoplasm</keyword>
<protein>
    <submittedName>
        <fullName evidence="10">Mediator complex subunit Med21</fullName>
    </submittedName>
</protein>
<gene>
    <name evidence="10" type="ORF">GTA08_BOTSDO10395</name>
</gene>
<feature type="compositionally biased region" description="Polar residues" evidence="9">
    <location>
        <begin position="235"/>
        <end position="258"/>
    </location>
</feature>
<accession>A0A8H4IKQ6</accession>
<evidence type="ECO:0000256" key="6">
    <source>
        <dbReference type="ARBA" id="ARBA00023015"/>
    </source>
</evidence>
<evidence type="ECO:0000256" key="7">
    <source>
        <dbReference type="ARBA" id="ARBA00023163"/>
    </source>
</evidence>
<dbReference type="OrthoDB" id="2359117at2759"/>
<feature type="compositionally biased region" description="Polar residues" evidence="9">
    <location>
        <begin position="85"/>
        <end position="101"/>
    </location>
</feature>
<dbReference type="InterPro" id="IPR039198">
    <property type="entry name" value="Srl3/Whi5"/>
</dbReference>
<evidence type="ECO:0000256" key="8">
    <source>
        <dbReference type="ARBA" id="ARBA00023242"/>
    </source>
</evidence>
<feature type="compositionally biased region" description="Low complexity" evidence="9">
    <location>
        <begin position="102"/>
        <end position="121"/>
    </location>
</feature>
<feature type="compositionally biased region" description="Low complexity" evidence="9">
    <location>
        <begin position="408"/>
        <end position="428"/>
    </location>
</feature>
<reference evidence="10" key="1">
    <citation type="submission" date="2020-04" db="EMBL/GenBank/DDBJ databases">
        <title>Genome Assembly and Annotation of Botryosphaeria dothidea sdau 11-99, a Latent Pathogen of Apple Fruit Ring Rot in China.</title>
        <authorList>
            <person name="Yu C."/>
            <person name="Diao Y."/>
            <person name="Lu Q."/>
            <person name="Zhao J."/>
            <person name="Cui S."/>
            <person name="Peng C."/>
            <person name="He B."/>
            <person name="Liu H."/>
        </authorList>
    </citation>
    <scope>NUCLEOTIDE SEQUENCE [LARGE SCALE GENOMIC DNA]</scope>
    <source>
        <strain evidence="10">Sdau11-99</strain>
    </source>
</reference>
<feature type="compositionally biased region" description="Low complexity" evidence="9">
    <location>
        <begin position="48"/>
        <end position="84"/>
    </location>
</feature>
<evidence type="ECO:0000256" key="9">
    <source>
        <dbReference type="SAM" id="MobiDB-lite"/>
    </source>
</evidence>
<evidence type="ECO:0000256" key="4">
    <source>
        <dbReference type="ARBA" id="ARBA00022490"/>
    </source>
</evidence>
<keyword evidence="6" id="KW-0805">Transcription regulation</keyword>